<dbReference type="SUPFAM" id="SSF53474">
    <property type="entry name" value="alpha/beta-Hydrolases"/>
    <property type="match status" value="1"/>
</dbReference>
<dbReference type="OrthoDB" id="2152248at2759"/>
<proteinExistence type="predicted"/>
<reference evidence="2" key="1">
    <citation type="submission" date="2020-01" db="EMBL/GenBank/DDBJ databases">
        <authorList>
            <consortium name="DOE Joint Genome Institute"/>
            <person name="Haridas S."/>
            <person name="Albert R."/>
            <person name="Binder M."/>
            <person name="Bloem J."/>
            <person name="Labutti K."/>
            <person name="Salamov A."/>
            <person name="Andreopoulos B."/>
            <person name="Baker S.E."/>
            <person name="Barry K."/>
            <person name="Bills G."/>
            <person name="Bluhm B.H."/>
            <person name="Cannon C."/>
            <person name="Castanera R."/>
            <person name="Culley D.E."/>
            <person name="Daum C."/>
            <person name="Ezra D."/>
            <person name="Gonzalez J.B."/>
            <person name="Henrissat B."/>
            <person name="Kuo A."/>
            <person name="Liang C."/>
            <person name="Lipzen A."/>
            <person name="Lutzoni F."/>
            <person name="Magnuson J."/>
            <person name="Mondo S."/>
            <person name="Nolan M."/>
            <person name="Ohm R."/>
            <person name="Pangilinan J."/>
            <person name="Park H.-J."/>
            <person name="Ramirez L."/>
            <person name="Alfaro M."/>
            <person name="Sun H."/>
            <person name="Tritt A."/>
            <person name="Yoshinaga Y."/>
            <person name="Zwiers L.-H."/>
            <person name="Turgeon B.G."/>
            <person name="Goodwin S.B."/>
            <person name="Spatafora J.W."/>
            <person name="Crous P.W."/>
            <person name="Grigoriev I.V."/>
        </authorList>
    </citation>
    <scope>NUCLEOTIDE SEQUENCE</scope>
    <source>
        <strain evidence="2">CBS 342.82</strain>
    </source>
</reference>
<dbReference type="GeneID" id="54360766"/>
<dbReference type="RefSeq" id="XP_033462449.1">
    <property type="nucleotide sequence ID" value="XM_033602966.1"/>
</dbReference>
<evidence type="ECO:0000313" key="1">
    <source>
        <dbReference type="Proteomes" id="UP000504637"/>
    </source>
</evidence>
<sequence length="372" mass="40887">MALNTTFAWGGALRLDSTKSPFSSPVPTTHKAFTNVKPVSWKRHNIGGILITIYGLEEVARHPQSITCLWLLHGRGDTQDSMAYTASGLLEAWNSQRKDMTQKGLICICFDQRNHGSRMIEADHNVSWKQGNATHGQDMFNSYTGTAQDLSLLMTQLPMYLPFKIDEHICGGVSLGGHASWVAVMNDPRIVGAIIVVGCPDYTTMMTDRAIRSKVHSTLTSDPPGRNFLGSSDFPQSLLAAVEQYDPAGMLYAELDIYDGKRDLISTPSAAEQKRLRPVLTKALAGKKILCLSGGKDRLVPYGCGEGFLSWLKRAIDQPTGWAGDLKIRLHDFIDPAAGHEFSAPMRKVAQDWLCAFLDGDEVDSGKMQSKI</sequence>
<name>A0A6J3MC00_9PEZI</name>
<protein>
    <submittedName>
        <fullName evidence="2">Alpha/beta-hydrolase</fullName>
    </submittedName>
</protein>
<organism evidence="2">
    <name type="scientific">Dissoconium aciculare CBS 342.82</name>
    <dbReference type="NCBI Taxonomy" id="1314786"/>
    <lineage>
        <taxon>Eukaryota</taxon>
        <taxon>Fungi</taxon>
        <taxon>Dikarya</taxon>
        <taxon>Ascomycota</taxon>
        <taxon>Pezizomycotina</taxon>
        <taxon>Dothideomycetes</taxon>
        <taxon>Dothideomycetidae</taxon>
        <taxon>Mycosphaerellales</taxon>
        <taxon>Dissoconiaceae</taxon>
        <taxon>Dissoconium</taxon>
    </lineage>
</organism>
<accession>A0A6J3MC00</accession>
<dbReference type="InterPro" id="IPR029058">
    <property type="entry name" value="AB_hydrolase_fold"/>
</dbReference>
<dbReference type="PANTHER" id="PTHR47381">
    <property type="entry name" value="ALPHA/BETA-HYDROLASES SUPERFAMILY PROTEIN"/>
    <property type="match status" value="1"/>
</dbReference>
<dbReference type="Proteomes" id="UP000504637">
    <property type="component" value="Unplaced"/>
</dbReference>
<dbReference type="AlphaFoldDB" id="A0A6J3MC00"/>
<keyword evidence="1" id="KW-1185">Reference proteome</keyword>
<evidence type="ECO:0000313" key="2">
    <source>
        <dbReference type="RefSeq" id="XP_033462449.1"/>
    </source>
</evidence>
<dbReference type="Gene3D" id="3.40.50.1820">
    <property type="entry name" value="alpha/beta hydrolase"/>
    <property type="match status" value="1"/>
</dbReference>
<reference evidence="2" key="3">
    <citation type="submission" date="2025-08" db="UniProtKB">
        <authorList>
            <consortium name="RefSeq"/>
        </authorList>
    </citation>
    <scope>IDENTIFICATION</scope>
    <source>
        <strain evidence="2">CBS 342.82</strain>
    </source>
</reference>
<gene>
    <name evidence="2" type="ORF">K489DRAFT_368576</name>
</gene>
<dbReference type="PANTHER" id="PTHR47381:SF3">
    <property type="entry name" value="ALPHA_BETA-HYDROLASES SUPERFAMILY PROTEIN"/>
    <property type="match status" value="1"/>
</dbReference>
<reference evidence="2" key="2">
    <citation type="submission" date="2020-04" db="EMBL/GenBank/DDBJ databases">
        <authorList>
            <consortium name="NCBI Genome Project"/>
        </authorList>
    </citation>
    <scope>NUCLEOTIDE SEQUENCE</scope>
    <source>
        <strain evidence="2">CBS 342.82</strain>
    </source>
</reference>